<feature type="transmembrane region" description="Helical" evidence="6">
    <location>
        <begin position="944"/>
        <end position="967"/>
    </location>
</feature>
<keyword evidence="4 6" id="KW-1133">Transmembrane helix</keyword>
<reference evidence="8 9" key="1">
    <citation type="submission" date="2024-09" db="EMBL/GenBank/DDBJ databases">
        <authorList>
            <person name="Sun Q."/>
            <person name="Mori K."/>
        </authorList>
    </citation>
    <scope>NUCLEOTIDE SEQUENCE [LARGE SCALE GENOMIC DNA]</scope>
    <source>
        <strain evidence="8 9">TBRC 2205</strain>
    </source>
</reference>
<feature type="domain" description="ABC3 transporter permease C-terminal" evidence="7">
    <location>
        <begin position="893"/>
        <end position="1011"/>
    </location>
</feature>
<comment type="caution">
    <text evidence="8">The sequence shown here is derived from an EMBL/GenBank/DDBJ whole genome shotgun (WGS) entry which is preliminary data.</text>
</comment>
<feature type="transmembrane region" description="Helical" evidence="6">
    <location>
        <begin position="453"/>
        <end position="473"/>
    </location>
</feature>
<feature type="transmembrane region" description="Helical" evidence="6">
    <location>
        <begin position="508"/>
        <end position="526"/>
    </location>
</feature>
<keyword evidence="5 6" id="KW-0472">Membrane</keyword>
<evidence type="ECO:0000256" key="2">
    <source>
        <dbReference type="ARBA" id="ARBA00022475"/>
    </source>
</evidence>
<dbReference type="InterPro" id="IPR038766">
    <property type="entry name" value="Membrane_comp_ABC_pdt"/>
</dbReference>
<evidence type="ECO:0000256" key="1">
    <source>
        <dbReference type="ARBA" id="ARBA00004651"/>
    </source>
</evidence>
<dbReference type="PANTHER" id="PTHR30287">
    <property type="entry name" value="MEMBRANE COMPONENT OF PREDICTED ABC SUPERFAMILY METABOLITE UPTAKE TRANSPORTER"/>
    <property type="match status" value="1"/>
</dbReference>
<sequence>MAAWWVTVRGIAYRPGRSLVVALLIAVTTATAVAIPAYTRAAQQSVLTDVLTAQPPVLAGLLTRSGDTDQDAALAASQRAVAGSPVLARRLGYPQAAVYLEMVVPDRRESTQLPLAWRGDACAHLRLVAGACPSRAREVVLADRSAKFLGVSVGQRVPLQERIQSAVGFLKPRPAEPFTVTGIYDPNATTRDPYWGRGFYFGKGYNEKTDIYSLDSAFVATTAGMFDRTWRPTVTVEYPLRAGDVRLSDIPALRAGLGEVDQQVRPNGMVIESGLPQFLDEAKRQHRAIARSVPLVALPLVVLCLFVLFVVAAAVTEERSPEIALARLRGLRPLQLGGFGNGELLLLVLLATPVGLGLGLASTELAARAFLARSAAAEPTMAVLLAAVAALLGAAVAIVLAGRRTLRTGVLALLRRVPSRSRRRAVAIEAALGALALAALYQVLAARDRSSPIAYAAPALVALVAGLLAGRLLGWWARARSRRGAARGRLATMLSAAQLARRPGTVRVAALLTVAVALLTFAATSWDVAAGNRETAARAEVGAPRVYQVNATDPAALLTAVRAADPTGRRAMAVVRRVQFYGEGDTVLLGVDAARLPGIAQWPGGNARTPAAVAGRLHTDTAPTVRLHGPRVTLDATVAARQAAKPMSLGLVLDSGAGPRMLDLGDLVPGRHSYAAELTGCPAGCRLLALTVRRFPGNTASIRAQLTVDAIRDGRGPVEARLGEQPAWRPAPAAQQGEQLTVAPGRAGLEISVTSTAPGDPVIEYADTPPELPVVLAGSAPADDGGTGAFDFAALGTAPDPWRVTDRFAALPGGGDQAMLYDLETELRQAGRTGYSDSPVEYQVWAAGPEDPALPARLSAGGVQVTAVHTLAARRVELGRLAPALALRLYLAAGAVAVLLAIGTLLLTASVGIRARIRELTALRTVGVPRAVLRRAVRAEYASLFGAAVLIGVPAGLAGAALLLPAIPLVSIDADALRPVYRLAGLWLPGALAVLACCLAATALAAPRVVRRAEPRGAR</sequence>
<proteinExistence type="predicted"/>
<evidence type="ECO:0000313" key="9">
    <source>
        <dbReference type="Proteomes" id="UP001589894"/>
    </source>
</evidence>
<dbReference type="InterPro" id="IPR003838">
    <property type="entry name" value="ABC3_permease_C"/>
</dbReference>
<feature type="transmembrane region" description="Helical" evidence="6">
    <location>
        <begin position="423"/>
        <end position="441"/>
    </location>
</feature>
<keyword evidence="2" id="KW-1003">Cell membrane</keyword>
<accession>A0ABV6NYM5</accession>
<dbReference type="RefSeq" id="WP_377339020.1">
    <property type="nucleotide sequence ID" value="NZ_JBHLUE010000011.1"/>
</dbReference>
<name>A0ABV6NYM5_9ACTN</name>
<gene>
    <name evidence="8" type="ORF">ACFFHU_14350</name>
</gene>
<feature type="transmembrane region" description="Helical" evidence="6">
    <location>
        <begin position="987"/>
        <end position="1010"/>
    </location>
</feature>
<keyword evidence="3 6" id="KW-0812">Transmembrane</keyword>
<dbReference type="Proteomes" id="UP001589894">
    <property type="component" value="Unassembled WGS sequence"/>
</dbReference>
<feature type="transmembrane region" description="Helical" evidence="6">
    <location>
        <begin position="381"/>
        <end position="402"/>
    </location>
</feature>
<evidence type="ECO:0000313" key="8">
    <source>
        <dbReference type="EMBL" id="MFC0565312.1"/>
    </source>
</evidence>
<evidence type="ECO:0000259" key="7">
    <source>
        <dbReference type="Pfam" id="PF02687"/>
    </source>
</evidence>
<feature type="transmembrane region" description="Helical" evidence="6">
    <location>
        <begin position="293"/>
        <end position="315"/>
    </location>
</feature>
<dbReference type="PANTHER" id="PTHR30287:SF2">
    <property type="entry name" value="BLL1001 PROTEIN"/>
    <property type="match status" value="1"/>
</dbReference>
<evidence type="ECO:0000256" key="6">
    <source>
        <dbReference type="SAM" id="Phobius"/>
    </source>
</evidence>
<feature type="domain" description="ABC3 transporter permease C-terminal" evidence="7">
    <location>
        <begin position="299"/>
        <end position="402"/>
    </location>
</feature>
<dbReference type="EMBL" id="JBHLUE010000011">
    <property type="protein sequence ID" value="MFC0565312.1"/>
    <property type="molecule type" value="Genomic_DNA"/>
</dbReference>
<organism evidence="8 9">
    <name type="scientific">Plantactinospora siamensis</name>
    <dbReference type="NCBI Taxonomy" id="555372"/>
    <lineage>
        <taxon>Bacteria</taxon>
        <taxon>Bacillati</taxon>
        <taxon>Actinomycetota</taxon>
        <taxon>Actinomycetes</taxon>
        <taxon>Micromonosporales</taxon>
        <taxon>Micromonosporaceae</taxon>
        <taxon>Plantactinospora</taxon>
    </lineage>
</organism>
<feature type="transmembrane region" description="Helical" evidence="6">
    <location>
        <begin position="336"/>
        <end position="361"/>
    </location>
</feature>
<keyword evidence="9" id="KW-1185">Reference proteome</keyword>
<protein>
    <submittedName>
        <fullName evidence="8">FtsX-like permease family protein</fullName>
    </submittedName>
</protein>
<evidence type="ECO:0000256" key="4">
    <source>
        <dbReference type="ARBA" id="ARBA00022989"/>
    </source>
</evidence>
<comment type="subcellular location">
    <subcellularLocation>
        <location evidence="1">Cell membrane</location>
        <topology evidence="1">Multi-pass membrane protein</topology>
    </subcellularLocation>
</comment>
<evidence type="ECO:0000256" key="3">
    <source>
        <dbReference type="ARBA" id="ARBA00022692"/>
    </source>
</evidence>
<dbReference type="Pfam" id="PF02687">
    <property type="entry name" value="FtsX"/>
    <property type="match status" value="2"/>
</dbReference>
<feature type="transmembrane region" description="Helical" evidence="6">
    <location>
        <begin position="889"/>
        <end position="913"/>
    </location>
</feature>
<evidence type="ECO:0000256" key="5">
    <source>
        <dbReference type="ARBA" id="ARBA00023136"/>
    </source>
</evidence>